<accession>A0A0S7WL82</accession>
<evidence type="ECO:0000313" key="3">
    <source>
        <dbReference type="Proteomes" id="UP000051124"/>
    </source>
</evidence>
<dbReference type="InterPro" id="IPR050114">
    <property type="entry name" value="UPF0173_UPF0282_UlaG_hydrolase"/>
</dbReference>
<dbReference type="Proteomes" id="UP000051124">
    <property type="component" value="Unassembled WGS sequence"/>
</dbReference>
<dbReference type="AlphaFoldDB" id="A0A0S7WL82"/>
<evidence type="ECO:0000259" key="1">
    <source>
        <dbReference type="Pfam" id="PF00753"/>
    </source>
</evidence>
<sequence length="233" mass="26449">WASIEAFARQSDVLIVTHYHFDHINPEGLHVFRGKVALVKHPHRNINHNQEQRAEEIIPVLQSAATELHYADGKEFRFGNTHLLFSPAVHHGTHPRVCTIQVALSDGDSTLVHTSDVVGAELAEHVEFILQRRPEIVIVDGPNFSLKRPATDGIVEIITRTDVRTVVVDHHLLRDERWKAQMAQVYRVAGSKSVRVLSAAEFMGKENDLLEARRPRLYTEHPIESQKESPECH</sequence>
<evidence type="ECO:0000313" key="2">
    <source>
        <dbReference type="EMBL" id="KPJ50835.1"/>
    </source>
</evidence>
<name>A0A0S7WL82_UNCT6</name>
<protein>
    <recommendedName>
        <fullName evidence="1">Metallo-beta-lactamase domain-containing protein</fullName>
    </recommendedName>
</protein>
<reference evidence="2 3" key="1">
    <citation type="journal article" date="2015" name="Microbiome">
        <title>Genomic resolution of linkages in carbon, nitrogen, and sulfur cycling among widespread estuary sediment bacteria.</title>
        <authorList>
            <person name="Baker B.J."/>
            <person name="Lazar C.S."/>
            <person name="Teske A.P."/>
            <person name="Dick G.J."/>
        </authorList>
    </citation>
    <scope>NUCLEOTIDE SEQUENCE [LARGE SCALE GENOMIC DNA]</scope>
    <source>
        <strain evidence="2">DG_26</strain>
    </source>
</reference>
<feature type="domain" description="Metallo-beta-lactamase" evidence="1">
    <location>
        <begin position="12"/>
        <end position="128"/>
    </location>
</feature>
<dbReference type="PANTHER" id="PTHR43546">
    <property type="entry name" value="UPF0173 METAL-DEPENDENT HYDROLASE MJ1163-RELATED"/>
    <property type="match status" value="1"/>
</dbReference>
<gene>
    <name evidence="2" type="ORF">AMJ40_01595</name>
</gene>
<dbReference type="InterPro" id="IPR036866">
    <property type="entry name" value="RibonucZ/Hydroxyglut_hydro"/>
</dbReference>
<dbReference type="Pfam" id="PF00753">
    <property type="entry name" value="Lactamase_B"/>
    <property type="match status" value="1"/>
</dbReference>
<organism evidence="2 3">
    <name type="scientific">candidate division TA06 bacterium DG_26</name>
    <dbReference type="NCBI Taxonomy" id="1703771"/>
    <lineage>
        <taxon>Bacteria</taxon>
        <taxon>Bacteria division TA06</taxon>
    </lineage>
</organism>
<dbReference type="SUPFAM" id="SSF56281">
    <property type="entry name" value="Metallo-hydrolase/oxidoreductase"/>
    <property type="match status" value="1"/>
</dbReference>
<dbReference type="Gene3D" id="3.60.15.10">
    <property type="entry name" value="Ribonuclease Z/Hydroxyacylglutathione hydrolase-like"/>
    <property type="match status" value="1"/>
</dbReference>
<feature type="non-terminal residue" evidence="2">
    <location>
        <position position="1"/>
    </location>
</feature>
<dbReference type="InterPro" id="IPR001279">
    <property type="entry name" value="Metallo-B-lactamas"/>
</dbReference>
<comment type="caution">
    <text evidence="2">The sequence shown here is derived from an EMBL/GenBank/DDBJ whole genome shotgun (WGS) entry which is preliminary data.</text>
</comment>
<proteinExistence type="predicted"/>
<dbReference type="PANTHER" id="PTHR43546:SF4">
    <property type="entry name" value="UPF0282 PROTEIN MJ1629"/>
    <property type="match status" value="1"/>
</dbReference>
<dbReference type="PATRIC" id="fig|1703771.3.peg.134"/>
<dbReference type="EMBL" id="LIZT01000011">
    <property type="protein sequence ID" value="KPJ50835.1"/>
    <property type="molecule type" value="Genomic_DNA"/>
</dbReference>